<feature type="coiled-coil region" evidence="1">
    <location>
        <begin position="17"/>
        <end position="44"/>
    </location>
</feature>
<dbReference type="EMBL" id="FOGL01000009">
    <property type="protein sequence ID" value="SER72667.1"/>
    <property type="molecule type" value="Genomic_DNA"/>
</dbReference>
<dbReference type="AlphaFoldDB" id="A0A1H9RJ68"/>
<gene>
    <name evidence="2" type="ORF">SAMN04487944_1093</name>
</gene>
<evidence type="ECO:0000313" key="2">
    <source>
        <dbReference type="EMBL" id="SER72667.1"/>
    </source>
</evidence>
<keyword evidence="3" id="KW-1185">Reference proteome</keyword>
<evidence type="ECO:0000313" key="3">
    <source>
        <dbReference type="Proteomes" id="UP000199687"/>
    </source>
</evidence>
<protein>
    <submittedName>
        <fullName evidence="2">Uncharacterized protein</fullName>
    </submittedName>
</protein>
<organism evidence="2 3">
    <name type="scientific">Gracilibacillus ureilyticus</name>
    <dbReference type="NCBI Taxonomy" id="531814"/>
    <lineage>
        <taxon>Bacteria</taxon>
        <taxon>Bacillati</taxon>
        <taxon>Bacillota</taxon>
        <taxon>Bacilli</taxon>
        <taxon>Bacillales</taxon>
        <taxon>Bacillaceae</taxon>
        <taxon>Gracilibacillus</taxon>
    </lineage>
</organism>
<name>A0A1H9RJ68_9BACI</name>
<evidence type="ECO:0000256" key="1">
    <source>
        <dbReference type="SAM" id="Coils"/>
    </source>
</evidence>
<dbReference type="Proteomes" id="UP000199687">
    <property type="component" value="Unassembled WGS sequence"/>
</dbReference>
<sequence>MFVLFSVLLFISLAFIYDALRRLNKNTEKQLELLEQLKLQNEQILSRDDKNR</sequence>
<dbReference type="STRING" id="531814.SAMN04487944_1093"/>
<dbReference type="RefSeq" id="WP_175480406.1">
    <property type="nucleotide sequence ID" value="NZ_FOGL01000009.1"/>
</dbReference>
<reference evidence="2 3" key="1">
    <citation type="submission" date="2016-10" db="EMBL/GenBank/DDBJ databases">
        <authorList>
            <person name="de Groot N.N."/>
        </authorList>
    </citation>
    <scope>NUCLEOTIDE SEQUENCE [LARGE SCALE GENOMIC DNA]</scope>
    <source>
        <strain evidence="2 3">CGMCC 1.7727</strain>
    </source>
</reference>
<accession>A0A1H9RJ68</accession>
<proteinExistence type="predicted"/>
<keyword evidence="1" id="KW-0175">Coiled coil</keyword>